<evidence type="ECO:0000259" key="3">
    <source>
        <dbReference type="Pfam" id="PF02441"/>
    </source>
</evidence>
<dbReference type="InterPro" id="IPR036551">
    <property type="entry name" value="Flavin_trans-like"/>
</dbReference>
<sequence length="185" mass="20638">MVNLLVCCTGSVATIKLPVILELFKLHRNELDVNIKVCLTEKSRHFSPNELGVQSFTDSDEWDCWNGRGDPVLHIDLTKWADVLLIAPLDANTLGKIASGICDNMVTCVVRAWEISKPLFFCPAMNTKMWNHPITGTQISLLKSWGYYEIPCISKTLMCGDVGLGAMAEPQQIVDTVLNFIRLNN</sequence>
<dbReference type="OMA" id="FWESQGH"/>
<evidence type="ECO:0000256" key="1">
    <source>
        <dbReference type="ARBA" id="ARBA00022993"/>
    </source>
</evidence>
<dbReference type="Proteomes" id="UP000494040">
    <property type="component" value="Unassembled WGS sequence"/>
</dbReference>
<dbReference type="PANTHER" id="PTHR14359:SF6">
    <property type="entry name" value="PHOSPHOPANTOTHENOYLCYSTEINE DECARBOXYLASE"/>
    <property type="match status" value="1"/>
</dbReference>
<dbReference type="AlphaFoldDB" id="A0A8I6SFK6"/>
<dbReference type="Pfam" id="PF02441">
    <property type="entry name" value="Flavoprotein"/>
    <property type="match status" value="1"/>
</dbReference>
<dbReference type="GO" id="GO:0010181">
    <property type="term" value="F:FMN binding"/>
    <property type="evidence" value="ECO:0007669"/>
    <property type="project" value="TreeGrafter"/>
</dbReference>
<dbReference type="GeneID" id="112126384"/>
<dbReference type="OrthoDB" id="1532798at2759"/>
<evidence type="ECO:0000313" key="4">
    <source>
        <dbReference type="EnsemblMetazoa" id="XP_024081178.1"/>
    </source>
</evidence>
<dbReference type="CTD" id="60490"/>
<keyword evidence="1" id="KW-0173">Coenzyme A biosynthesis</keyword>
<reference evidence="4" key="1">
    <citation type="submission" date="2022-01" db="UniProtKB">
        <authorList>
            <consortium name="EnsemblMetazoa"/>
        </authorList>
    </citation>
    <scope>IDENTIFICATION</scope>
</reference>
<dbReference type="GO" id="GO:0071513">
    <property type="term" value="C:phosphopantothenoylcysteine decarboxylase complex"/>
    <property type="evidence" value="ECO:0007669"/>
    <property type="project" value="TreeGrafter"/>
</dbReference>
<dbReference type="InterPro" id="IPR003382">
    <property type="entry name" value="Flavoprotein"/>
</dbReference>
<dbReference type="SUPFAM" id="SSF52507">
    <property type="entry name" value="Homo-oligomeric flavin-containing Cys decarboxylases, HFCD"/>
    <property type="match status" value="1"/>
</dbReference>
<dbReference type="RefSeq" id="XP_024081178.1">
    <property type="nucleotide sequence ID" value="XM_024225410.1"/>
</dbReference>
<dbReference type="EnsemblMetazoa" id="XM_024225410.1">
    <property type="protein sequence ID" value="XP_024081178.1"/>
    <property type="gene ID" value="LOC112126384"/>
</dbReference>
<keyword evidence="5" id="KW-1185">Reference proteome</keyword>
<dbReference type="GO" id="GO:0004633">
    <property type="term" value="F:phosphopantothenoylcysteine decarboxylase activity"/>
    <property type="evidence" value="ECO:0007669"/>
    <property type="project" value="TreeGrafter"/>
</dbReference>
<accession>A0A8I6SFK6</accession>
<dbReference type="GO" id="GO:0015937">
    <property type="term" value="P:coenzyme A biosynthetic process"/>
    <property type="evidence" value="ECO:0007669"/>
    <property type="project" value="UniProtKB-KW"/>
</dbReference>
<name>A0A8I6SFK6_CIMLE</name>
<protein>
    <recommendedName>
        <fullName evidence="3">Flavoprotein domain-containing protein</fullName>
    </recommendedName>
</protein>
<proteinExistence type="inferred from homology"/>
<dbReference type="KEGG" id="clec:112126384"/>
<evidence type="ECO:0000313" key="5">
    <source>
        <dbReference type="Proteomes" id="UP000494040"/>
    </source>
</evidence>
<dbReference type="PANTHER" id="PTHR14359">
    <property type="entry name" value="HOMO-OLIGOMERIC FLAVIN CONTAINING CYS DECARBOXYLASE FAMILY"/>
    <property type="match status" value="1"/>
</dbReference>
<comment type="similarity">
    <text evidence="2">Belongs to the HFCD (homooligomeric flavin containing Cys decarboxylase) superfamily.</text>
</comment>
<evidence type="ECO:0000256" key="2">
    <source>
        <dbReference type="ARBA" id="ARBA00038350"/>
    </source>
</evidence>
<organism evidence="4 5">
    <name type="scientific">Cimex lectularius</name>
    <name type="common">Bed bug</name>
    <name type="synonym">Acanthia lectularia</name>
    <dbReference type="NCBI Taxonomy" id="79782"/>
    <lineage>
        <taxon>Eukaryota</taxon>
        <taxon>Metazoa</taxon>
        <taxon>Ecdysozoa</taxon>
        <taxon>Arthropoda</taxon>
        <taxon>Hexapoda</taxon>
        <taxon>Insecta</taxon>
        <taxon>Pterygota</taxon>
        <taxon>Neoptera</taxon>
        <taxon>Paraneoptera</taxon>
        <taxon>Hemiptera</taxon>
        <taxon>Heteroptera</taxon>
        <taxon>Panheteroptera</taxon>
        <taxon>Cimicomorpha</taxon>
        <taxon>Cimicidae</taxon>
        <taxon>Cimex</taxon>
    </lineage>
</organism>
<feature type="domain" description="Flavoprotein" evidence="3">
    <location>
        <begin position="3"/>
        <end position="179"/>
    </location>
</feature>
<dbReference type="Gene3D" id="3.40.50.1950">
    <property type="entry name" value="Flavin prenyltransferase-like"/>
    <property type="match status" value="1"/>
</dbReference>